<evidence type="ECO:0000256" key="4">
    <source>
        <dbReference type="PIRSR" id="PIRSR006806-1"/>
    </source>
</evidence>
<evidence type="ECO:0000256" key="2">
    <source>
        <dbReference type="ARBA" id="ARBA00022741"/>
    </source>
</evidence>
<keyword evidence="2 4" id="KW-0547">Nucleotide-binding</keyword>
<dbReference type="InterPro" id="IPR037171">
    <property type="entry name" value="NagB/RpiA_transferase-like"/>
</dbReference>
<evidence type="ECO:0000256" key="3">
    <source>
        <dbReference type="ARBA" id="ARBA00022840"/>
    </source>
</evidence>
<dbReference type="Proteomes" id="UP000188181">
    <property type="component" value="Chromosome"/>
</dbReference>
<comment type="catalytic activity">
    <reaction evidence="5">
        <text>(6S)-5-formyl-5,6,7,8-tetrahydrofolate + ATP = (6R)-5,10-methenyltetrahydrofolate + ADP + phosphate</text>
        <dbReference type="Rhea" id="RHEA:10488"/>
        <dbReference type="ChEBI" id="CHEBI:30616"/>
        <dbReference type="ChEBI" id="CHEBI:43474"/>
        <dbReference type="ChEBI" id="CHEBI:57455"/>
        <dbReference type="ChEBI" id="CHEBI:57457"/>
        <dbReference type="ChEBI" id="CHEBI:456216"/>
        <dbReference type="EC" id="6.3.3.2"/>
    </reaction>
</comment>
<dbReference type="AlphaFoldDB" id="A0A1R7T649"/>
<dbReference type="GO" id="GO:0046872">
    <property type="term" value="F:metal ion binding"/>
    <property type="evidence" value="ECO:0007669"/>
    <property type="project" value="UniProtKB-KW"/>
</dbReference>
<comment type="similarity">
    <text evidence="1 5">Belongs to the 5-formyltetrahydrofolate cyclo-ligase family.</text>
</comment>
<protein>
    <recommendedName>
        <fullName evidence="5">5-formyltetrahydrofolate cyclo-ligase</fullName>
        <ecNumber evidence="5">6.3.3.2</ecNumber>
    </recommendedName>
</protein>
<evidence type="ECO:0000256" key="1">
    <source>
        <dbReference type="ARBA" id="ARBA00010638"/>
    </source>
</evidence>
<dbReference type="PIRSF" id="PIRSF006806">
    <property type="entry name" value="FTHF_cligase"/>
    <property type="match status" value="1"/>
</dbReference>
<keyword evidence="5" id="KW-0479">Metal-binding</keyword>
<dbReference type="NCBIfam" id="TIGR02727">
    <property type="entry name" value="MTHFS_bact"/>
    <property type="match status" value="1"/>
</dbReference>
<dbReference type="InterPro" id="IPR024185">
    <property type="entry name" value="FTHF_cligase-like_sf"/>
</dbReference>
<proteinExistence type="inferred from homology"/>
<feature type="binding site" evidence="4">
    <location>
        <begin position="9"/>
        <end position="13"/>
    </location>
    <ligand>
        <name>ATP</name>
        <dbReference type="ChEBI" id="CHEBI:30616"/>
    </ligand>
</feature>
<dbReference type="GO" id="GO:0035999">
    <property type="term" value="P:tetrahydrofolate interconversion"/>
    <property type="evidence" value="ECO:0007669"/>
    <property type="project" value="TreeGrafter"/>
</dbReference>
<keyword evidence="7" id="KW-1185">Reference proteome</keyword>
<dbReference type="PANTHER" id="PTHR23407:SF1">
    <property type="entry name" value="5-FORMYLTETRAHYDROFOLATE CYCLO-LIGASE"/>
    <property type="match status" value="1"/>
</dbReference>
<organism evidence="6 7">
    <name type="scientific">Limihaloglobus sulfuriphilus</name>
    <dbReference type="NCBI Taxonomy" id="1851148"/>
    <lineage>
        <taxon>Bacteria</taxon>
        <taxon>Pseudomonadati</taxon>
        <taxon>Planctomycetota</taxon>
        <taxon>Phycisphaerae</taxon>
        <taxon>Sedimentisphaerales</taxon>
        <taxon>Sedimentisphaeraceae</taxon>
        <taxon>Limihaloglobus</taxon>
    </lineage>
</organism>
<evidence type="ECO:0000313" key="7">
    <source>
        <dbReference type="Proteomes" id="UP000188181"/>
    </source>
</evidence>
<dbReference type="InterPro" id="IPR002698">
    <property type="entry name" value="FTHF_cligase"/>
</dbReference>
<keyword evidence="3 4" id="KW-0067">ATP-binding</keyword>
<dbReference type="GO" id="GO:0009396">
    <property type="term" value="P:folic acid-containing compound biosynthetic process"/>
    <property type="evidence" value="ECO:0007669"/>
    <property type="project" value="TreeGrafter"/>
</dbReference>
<gene>
    <name evidence="6" type="ORF">SMSP2_02696</name>
</gene>
<name>A0A1R7T649_9BACT</name>
<evidence type="ECO:0000256" key="5">
    <source>
        <dbReference type="RuleBase" id="RU361279"/>
    </source>
</evidence>
<keyword evidence="5" id="KW-0460">Magnesium</keyword>
<dbReference type="EC" id="6.3.3.2" evidence="5"/>
<dbReference type="PANTHER" id="PTHR23407">
    <property type="entry name" value="ATPASE INHIBITOR/5-FORMYLTETRAHYDROFOLATE CYCLO-LIGASE"/>
    <property type="match status" value="1"/>
</dbReference>
<dbReference type="GO" id="GO:0030272">
    <property type="term" value="F:5-formyltetrahydrofolate cyclo-ligase activity"/>
    <property type="evidence" value="ECO:0007669"/>
    <property type="project" value="UniProtKB-EC"/>
</dbReference>
<dbReference type="EMBL" id="CP019646">
    <property type="protein sequence ID" value="AQQ72313.1"/>
    <property type="molecule type" value="Genomic_DNA"/>
</dbReference>
<feature type="binding site" evidence="4">
    <location>
        <position position="60"/>
    </location>
    <ligand>
        <name>substrate</name>
    </ligand>
</feature>
<dbReference type="GO" id="GO:0005524">
    <property type="term" value="F:ATP binding"/>
    <property type="evidence" value="ECO:0007669"/>
    <property type="project" value="UniProtKB-KW"/>
</dbReference>
<comment type="cofactor">
    <cofactor evidence="5">
        <name>Mg(2+)</name>
        <dbReference type="ChEBI" id="CHEBI:18420"/>
    </cofactor>
</comment>
<dbReference type="SUPFAM" id="SSF100950">
    <property type="entry name" value="NagB/RpiA/CoA transferase-like"/>
    <property type="match status" value="1"/>
</dbReference>
<feature type="binding site" evidence="4">
    <location>
        <begin position="137"/>
        <end position="145"/>
    </location>
    <ligand>
        <name>ATP</name>
        <dbReference type="ChEBI" id="CHEBI:30616"/>
    </ligand>
</feature>
<accession>A0A1R7T649</accession>
<dbReference type="Gene3D" id="3.40.50.10420">
    <property type="entry name" value="NagB/RpiA/CoA transferase-like"/>
    <property type="match status" value="1"/>
</dbReference>
<sequence length="196" mass="22652">MSQDLQKTKKLMRKAVEERLKCLDGFDILKASLDISRRFFDLEEYRGARSIMIYSSIHGEVDTELIMDMSWRLNKNIIYPAICWERRELVPVKIDSAKELRPGRWGLLEPVNMEPYPLEEIDVVVAPGLAFDLCGNRLGRGGGYYDRFLSRKHDADVVALAFSCQLQRYVPTDENDKMVDILITENMTAHCAKLYN</sequence>
<keyword evidence="6" id="KW-0436">Ligase</keyword>
<evidence type="ECO:0000313" key="6">
    <source>
        <dbReference type="EMBL" id="AQQ72313.1"/>
    </source>
</evidence>
<reference evidence="7" key="1">
    <citation type="submission" date="2017-02" db="EMBL/GenBank/DDBJ databases">
        <title>Comparative genomics and description of representatives of a novel lineage of planctomycetes thriving in anoxic sediments.</title>
        <authorList>
            <person name="Spring S."/>
            <person name="Bunk B."/>
            <person name="Sproer C."/>
        </authorList>
    </citation>
    <scope>NUCLEOTIDE SEQUENCE [LARGE SCALE GENOMIC DNA]</scope>
    <source>
        <strain evidence="7">SM-Chi-D1</strain>
    </source>
</reference>
<dbReference type="STRING" id="1851148.SMSP2_02696"/>
<dbReference type="Pfam" id="PF01812">
    <property type="entry name" value="5-FTHF_cyc-lig"/>
    <property type="match status" value="1"/>
</dbReference>
<dbReference type="KEGG" id="pbas:SMSP2_02696"/>